<comment type="caution">
    <text evidence="3">The sequence shown here is derived from an EMBL/GenBank/DDBJ whole genome shotgun (WGS) entry which is preliminary data.</text>
</comment>
<evidence type="ECO:0000313" key="3">
    <source>
        <dbReference type="EMBL" id="KAH7258787.1"/>
    </source>
</evidence>
<keyword evidence="4" id="KW-1185">Reference proteome</keyword>
<dbReference type="AlphaFoldDB" id="A0A9P9HLD2"/>
<dbReference type="Proteomes" id="UP000736672">
    <property type="component" value="Unassembled WGS sequence"/>
</dbReference>
<dbReference type="EMBL" id="JAGTJS010000009">
    <property type="protein sequence ID" value="KAH7258787.1"/>
    <property type="molecule type" value="Genomic_DNA"/>
</dbReference>
<dbReference type="OrthoDB" id="270167at2759"/>
<reference evidence="3" key="1">
    <citation type="journal article" date="2021" name="Nat. Commun.">
        <title>Genetic determinants of endophytism in the Arabidopsis root mycobiome.</title>
        <authorList>
            <person name="Mesny F."/>
            <person name="Miyauchi S."/>
            <person name="Thiergart T."/>
            <person name="Pickel B."/>
            <person name="Atanasova L."/>
            <person name="Karlsson M."/>
            <person name="Huettel B."/>
            <person name="Barry K.W."/>
            <person name="Haridas S."/>
            <person name="Chen C."/>
            <person name="Bauer D."/>
            <person name="Andreopoulos W."/>
            <person name="Pangilinan J."/>
            <person name="LaButti K."/>
            <person name="Riley R."/>
            <person name="Lipzen A."/>
            <person name="Clum A."/>
            <person name="Drula E."/>
            <person name="Henrissat B."/>
            <person name="Kohler A."/>
            <person name="Grigoriev I.V."/>
            <person name="Martin F.M."/>
            <person name="Hacquard S."/>
        </authorList>
    </citation>
    <scope>NUCLEOTIDE SEQUENCE</scope>
    <source>
        <strain evidence="3">FSSC 5 MPI-SDFR-AT-0091</strain>
    </source>
</reference>
<evidence type="ECO:0000256" key="2">
    <source>
        <dbReference type="SAM" id="Phobius"/>
    </source>
</evidence>
<gene>
    <name evidence="3" type="ORF">B0J15DRAFT_466037</name>
</gene>
<accession>A0A9P9HLD2</accession>
<name>A0A9P9HLD2_FUSSL</name>
<evidence type="ECO:0000313" key="4">
    <source>
        <dbReference type="Proteomes" id="UP000736672"/>
    </source>
</evidence>
<feature type="transmembrane region" description="Helical" evidence="2">
    <location>
        <begin position="21"/>
        <end position="42"/>
    </location>
</feature>
<keyword evidence="2" id="KW-0812">Transmembrane</keyword>
<keyword evidence="2" id="KW-1133">Transmembrane helix</keyword>
<sequence length="636" mass="72037">MMRAMTSRRSGTSKSATWMRLHGRTVLSTMLLIGLWMLPIPWDFRLNHSRLRSTRHSLDPAERGLKSRVLCIQVTEFQQLVKSAQQVIQRRSRWLAVGVSLQYPAVAERNERVLDKAGQLFPAVMIGTSLPTKASLFHTSGFQNTQYRMDAAGALTLLRTRGCRDVRDRIAIMANMCCYETPMDTVSIERECKSLRVALLNGDFSLLIPEVYAPPADPRVSPELKDETDEAYQSRRASLSAHFARSDIIRRANLEILQRGSLADDSEIWNGMNHTGVHAFSLLPAERVEAEPEKQRCIGRIFFDFLRCLLSQQDTMPSAIRTANSIWQSMRIDELEDSPPLLDEVTEVLFDHPDVVSRPFETLQLDKGPNMQYHQVWLFDRIMPDGYLWVGRYQRSTNPITMMEDPDSDDPDSSNAEAREDQHKGPDSILGRQLSRQVMGFIAQDNIISSYLEGGLQRGFPIINSGSMMAFLICSGTGVHSFSEEQRRVETLVSVFDVDGPCFASTVYSLEWEILPHPDMRSMRICWVVQKAQSHSIPTAQPSSTCKGSEMKLTERRREKLPLDNSSDDALQAPIVPLGEAGGRTLRDGIITTRAKFEHQDQPECDNGEEPSYQVLNKVKGMWQTMDLPSRVYTFT</sequence>
<organism evidence="3 4">
    <name type="scientific">Fusarium solani</name>
    <name type="common">Filamentous fungus</name>
    <dbReference type="NCBI Taxonomy" id="169388"/>
    <lineage>
        <taxon>Eukaryota</taxon>
        <taxon>Fungi</taxon>
        <taxon>Dikarya</taxon>
        <taxon>Ascomycota</taxon>
        <taxon>Pezizomycotina</taxon>
        <taxon>Sordariomycetes</taxon>
        <taxon>Hypocreomycetidae</taxon>
        <taxon>Hypocreales</taxon>
        <taxon>Nectriaceae</taxon>
        <taxon>Fusarium</taxon>
        <taxon>Fusarium solani species complex</taxon>
    </lineage>
</organism>
<evidence type="ECO:0000256" key="1">
    <source>
        <dbReference type="SAM" id="MobiDB-lite"/>
    </source>
</evidence>
<feature type="region of interest" description="Disordered" evidence="1">
    <location>
        <begin position="399"/>
        <end position="428"/>
    </location>
</feature>
<feature type="compositionally biased region" description="Basic and acidic residues" evidence="1">
    <location>
        <begin position="417"/>
        <end position="426"/>
    </location>
</feature>
<protein>
    <submittedName>
        <fullName evidence="3">Uncharacterized protein</fullName>
    </submittedName>
</protein>
<proteinExistence type="predicted"/>
<keyword evidence="2" id="KW-0472">Membrane</keyword>